<dbReference type="AlphaFoldDB" id="A0A5Q2QF76"/>
<organism evidence="2 3">
    <name type="scientific">Litorivicinus lipolyticus</name>
    <dbReference type="NCBI Taxonomy" id="418701"/>
    <lineage>
        <taxon>Bacteria</taxon>
        <taxon>Pseudomonadati</taxon>
        <taxon>Pseudomonadota</taxon>
        <taxon>Gammaproteobacteria</taxon>
        <taxon>Oceanospirillales</taxon>
        <taxon>Litorivicinaceae</taxon>
        <taxon>Litorivicinus</taxon>
    </lineage>
</organism>
<evidence type="ECO:0008006" key="4">
    <source>
        <dbReference type="Google" id="ProtNLM"/>
    </source>
</evidence>
<sequence>MTPIIRISAALLALSVALVAQAQARFYEVEMLVFKHQDSPFAVDETFARGDLPSARASQVLGLDASLVDGNLTLVPYGPGERTLLAEADRLQAQGKSVLFHERWLHGLMPKGQDRPIRITGGRDLGFGRGFELDGYVNFSIAKFIESEVDLAVQYIVDGAAEGPVTPRLTETRRARSGVIHYLDHPTFGVLLTYARTDIE</sequence>
<feature type="chain" id="PRO_5024345373" description="Peptidoglycan-binding protein CsiV" evidence="1">
    <location>
        <begin position="23"/>
        <end position="200"/>
    </location>
</feature>
<dbReference type="EMBL" id="CP045871">
    <property type="protein sequence ID" value="QGG80686.1"/>
    <property type="molecule type" value="Genomic_DNA"/>
</dbReference>
<name>A0A5Q2QF76_9GAMM</name>
<dbReference type="Pfam" id="PF10972">
    <property type="entry name" value="CsiV"/>
    <property type="match status" value="1"/>
</dbReference>
<accession>A0A5Q2QF76</accession>
<dbReference type="InterPro" id="IPR021241">
    <property type="entry name" value="CsiV"/>
</dbReference>
<feature type="signal peptide" evidence="1">
    <location>
        <begin position="1"/>
        <end position="22"/>
    </location>
</feature>
<dbReference type="OrthoDB" id="5566524at2"/>
<keyword evidence="3" id="KW-1185">Reference proteome</keyword>
<evidence type="ECO:0000313" key="2">
    <source>
        <dbReference type="EMBL" id="QGG80686.1"/>
    </source>
</evidence>
<proteinExistence type="predicted"/>
<dbReference type="KEGG" id="llp:GH975_08940"/>
<reference evidence="2 3" key="1">
    <citation type="submission" date="2019-11" db="EMBL/GenBank/DDBJ databases">
        <authorList>
            <person name="Khan S.A."/>
            <person name="Jeon C.O."/>
            <person name="Chun B.H."/>
        </authorList>
    </citation>
    <scope>NUCLEOTIDE SEQUENCE [LARGE SCALE GENOMIC DNA]</scope>
    <source>
        <strain evidence="2 3">IMCC 1097</strain>
    </source>
</reference>
<gene>
    <name evidence="2" type="ORF">GH975_08940</name>
</gene>
<dbReference type="RefSeq" id="WP_153714190.1">
    <property type="nucleotide sequence ID" value="NZ_CP045871.1"/>
</dbReference>
<dbReference type="Proteomes" id="UP000388235">
    <property type="component" value="Chromosome"/>
</dbReference>
<protein>
    <recommendedName>
        <fullName evidence="4">Peptidoglycan-binding protein CsiV</fullName>
    </recommendedName>
</protein>
<evidence type="ECO:0000256" key="1">
    <source>
        <dbReference type="SAM" id="SignalP"/>
    </source>
</evidence>
<keyword evidence="1" id="KW-0732">Signal</keyword>
<evidence type="ECO:0000313" key="3">
    <source>
        <dbReference type="Proteomes" id="UP000388235"/>
    </source>
</evidence>